<reference evidence="12 13" key="2">
    <citation type="journal article" date="2011" name="J. Bacteriol.">
        <title>Draft genome sequence of the chemolithoheterotrophic, halophilic methylotroph Methylophaga thiooxydans DMS010.</title>
        <authorList>
            <person name="Boden R."/>
            <person name="Ferriera S."/>
            <person name="Johnson J."/>
            <person name="Kelly D.P."/>
            <person name="Murrell J.C."/>
            <person name="Schafer H."/>
        </authorList>
    </citation>
    <scope>NUCLEOTIDE SEQUENCE [LARGE SCALE GENOMIC DNA]</scope>
    <source>
        <strain evidence="12 13">DMS010</strain>
    </source>
</reference>
<dbReference type="RefSeq" id="WP_008290122.1">
    <property type="nucleotide sequence ID" value="NZ_GG657884.1"/>
</dbReference>
<evidence type="ECO:0000313" key="7">
    <source>
        <dbReference type="EMBL" id="EEF80191.1"/>
    </source>
</evidence>
<evidence type="ECO:0000313" key="2">
    <source>
        <dbReference type="EMBL" id="EEF78883.1"/>
    </source>
</evidence>
<dbReference type="EMBL" id="GG657898">
    <property type="protein sequence ID" value="EEF79701.1"/>
    <property type="molecule type" value="Genomic_DNA"/>
</dbReference>
<evidence type="ECO:0000313" key="8">
    <source>
        <dbReference type="EMBL" id="EEF80220.1"/>
    </source>
</evidence>
<dbReference type="EMBL" id="GG657900">
    <property type="protein sequence ID" value="EEF79069.1"/>
    <property type="molecule type" value="Genomic_DNA"/>
</dbReference>
<evidence type="ECO:0000313" key="9">
    <source>
        <dbReference type="EMBL" id="EEF80372.1"/>
    </source>
</evidence>
<dbReference type="EMBL" id="GG657895">
    <property type="protein sequence ID" value="EEF80220.1"/>
    <property type="molecule type" value="Genomic_DNA"/>
</dbReference>
<evidence type="ECO:0000313" key="12">
    <source>
        <dbReference type="EMBL" id="EEF81011.1"/>
    </source>
</evidence>
<dbReference type="EMBL" id="GG657904">
    <property type="protein sequence ID" value="EEF78883.1"/>
    <property type="molecule type" value="Genomic_DNA"/>
</dbReference>
<dbReference type="EMBL" id="GG657893">
    <property type="protein sequence ID" value="EEF80372.1"/>
    <property type="molecule type" value="Genomic_DNA"/>
</dbReference>
<evidence type="ECO:0000313" key="6">
    <source>
        <dbReference type="EMBL" id="EEF80159.1"/>
    </source>
</evidence>
<dbReference type="EMBL" id="GG657895">
    <property type="protein sequence ID" value="EEF80191.1"/>
    <property type="molecule type" value="Genomic_DNA"/>
</dbReference>
<dbReference type="EMBL" id="GG657907">
    <property type="protein sequence ID" value="EEF78404.1"/>
    <property type="molecule type" value="Genomic_DNA"/>
</dbReference>
<evidence type="ECO:0000313" key="3">
    <source>
        <dbReference type="EMBL" id="EEF78971.1"/>
    </source>
</evidence>
<dbReference type="EMBL" id="GG657903">
    <property type="protein sequence ID" value="EEF78971.1"/>
    <property type="molecule type" value="Genomic_DNA"/>
</dbReference>
<dbReference type="EMBL" id="GG657896">
    <property type="protein sequence ID" value="EEF80159.1"/>
    <property type="molecule type" value="Genomic_DNA"/>
</dbReference>
<accession>C0N2I1</accession>
<dbReference type="EMBL" id="GG657888">
    <property type="protein sequence ID" value="EEF80853.1"/>
    <property type="molecule type" value="Genomic_DNA"/>
</dbReference>
<evidence type="ECO:0000313" key="13">
    <source>
        <dbReference type="Proteomes" id="UP000004679"/>
    </source>
</evidence>
<proteinExistence type="predicted"/>
<evidence type="ECO:0000313" key="1">
    <source>
        <dbReference type="EMBL" id="EEF78404.1"/>
    </source>
</evidence>
<evidence type="ECO:0000313" key="11">
    <source>
        <dbReference type="EMBL" id="EEF80853.1"/>
    </source>
</evidence>
<evidence type="ECO:0000313" key="10">
    <source>
        <dbReference type="EMBL" id="EEF80487.1"/>
    </source>
</evidence>
<reference evidence="12" key="1">
    <citation type="submission" date="2008-01" db="EMBL/GenBank/DDBJ databases">
        <authorList>
            <person name="Schaefer H."/>
            <person name="Ferriera S."/>
            <person name="Johnson J."/>
            <person name="Kravitz S."/>
            <person name="Beeson K."/>
            <person name="Sutton G."/>
            <person name="Rogers Y.-H."/>
            <person name="Friedman R."/>
            <person name="Frazier M."/>
            <person name="Venter J.C."/>
        </authorList>
    </citation>
    <scope>NUCLEOTIDE SEQUENCE</scope>
    <source>
        <strain evidence="12">DMS010</strain>
    </source>
</reference>
<dbReference type="Proteomes" id="UP000004679">
    <property type="component" value="Unassembled WGS sequence"/>
</dbReference>
<keyword evidence="13" id="KW-1185">Reference proteome</keyword>
<gene>
    <name evidence="7" type="ORF">MDMS009_1087</name>
    <name evidence="8" type="ORF">MDMS009_1116</name>
    <name evidence="6" type="ORF">MDMS009_1316</name>
    <name evidence="5" type="ORF">MDMS009_1639</name>
    <name evidence="4" type="ORF">MDMS009_2329</name>
    <name evidence="3" type="ORF">MDMS009_2488</name>
    <name evidence="2" type="ORF">MDMS009_2627</name>
    <name evidence="1" type="ORF">MDMS009_2948</name>
    <name evidence="12" type="ORF">MDMS009_331</name>
    <name evidence="11" type="ORF">MDMS009_580</name>
    <name evidence="10" type="ORF">MDMS009_812</name>
    <name evidence="9" type="ORF">MDMS009_985</name>
</gene>
<sequence length="74" mass="8457">MEMIVFEDRGQDFLEWDIDEDGVVVDSRPFQAGIWSGTFVSDIKVGERPTVTSPRDGVQRQLKYRVIDIQPKSA</sequence>
<dbReference type="OrthoDB" id="9035415at2"/>
<dbReference type="AlphaFoldDB" id="C0N2I1"/>
<protein>
    <submittedName>
        <fullName evidence="12">Uncharacterized protein</fullName>
    </submittedName>
</protein>
<evidence type="ECO:0000313" key="4">
    <source>
        <dbReference type="EMBL" id="EEF79069.1"/>
    </source>
</evidence>
<organism evidence="12 13">
    <name type="scientific">Methylophaga thiooxydans DMS010</name>
    <dbReference type="NCBI Taxonomy" id="637616"/>
    <lineage>
        <taxon>Bacteria</taxon>
        <taxon>Pseudomonadati</taxon>
        <taxon>Pseudomonadota</taxon>
        <taxon>Gammaproteobacteria</taxon>
        <taxon>Thiotrichales</taxon>
        <taxon>Piscirickettsiaceae</taxon>
        <taxon>Methylophaga</taxon>
    </lineage>
</organism>
<dbReference type="EMBL" id="GG657884">
    <property type="protein sequence ID" value="EEF81011.1"/>
    <property type="molecule type" value="Genomic_DNA"/>
</dbReference>
<dbReference type="HOGENOM" id="CLU_2663552_0_0_6"/>
<dbReference type="EMBL" id="GG657892">
    <property type="protein sequence ID" value="EEF80487.1"/>
    <property type="molecule type" value="Genomic_DNA"/>
</dbReference>
<evidence type="ECO:0000313" key="5">
    <source>
        <dbReference type="EMBL" id="EEF79701.1"/>
    </source>
</evidence>
<name>C0N2I1_9GAMM</name>